<keyword evidence="2" id="KW-1185">Reference proteome</keyword>
<evidence type="ECO:0000313" key="2">
    <source>
        <dbReference type="Proteomes" id="UP001620626"/>
    </source>
</evidence>
<dbReference type="Gene3D" id="2.160.20.80">
    <property type="entry name" value="E3 ubiquitin-protein ligase SopA"/>
    <property type="match status" value="1"/>
</dbReference>
<dbReference type="Proteomes" id="UP001620626">
    <property type="component" value="Unassembled WGS sequence"/>
</dbReference>
<evidence type="ECO:0000313" key="1">
    <source>
        <dbReference type="EMBL" id="KAL3125845.1"/>
    </source>
</evidence>
<dbReference type="EMBL" id="JBICBT010000019">
    <property type="protein sequence ID" value="KAL3125845.1"/>
    <property type="molecule type" value="Genomic_DNA"/>
</dbReference>
<sequence>MLSNCPHCPIVQLTDCPLSDCPLSDCPLSNCPVTVLTPAVLQYLGPISTKLIILGSFVSFGVVDGMDNGNRNGGNRSSSGGHGRYNYGQSSGQSYMAILFPNLLPGMTAIGHPVDMVGTIMANQVDSHVIGHMPIGTVTTDPTHSANAVDGQSDLTFEDLTFEDLTFEDPTFEDLTFEDPTFEDPTFEDLTFEDPTFEDPTFEDPTFEDLTFEDPTFADVPDF</sequence>
<name>A0ABD2MFS0_9BILA</name>
<dbReference type="SUPFAM" id="SSF141571">
    <property type="entry name" value="Pentapeptide repeat-like"/>
    <property type="match status" value="1"/>
</dbReference>
<organism evidence="1 2">
    <name type="scientific">Heterodera trifolii</name>
    <dbReference type="NCBI Taxonomy" id="157864"/>
    <lineage>
        <taxon>Eukaryota</taxon>
        <taxon>Metazoa</taxon>
        <taxon>Ecdysozoa</taxon>
        <taxon>Nematoda</taxon>
        <taxon>Chromadorea</taxon>
        <taxon>Rhabditida</taxon>
        <taxon>Tylenchina</taxon>
        <taxon>Tylenchomorpha</taxon>
        <taxon>Tylenchoidea</taxon>
        <taxon>Heteroderidae</taxon>
        <taxon>Heteroderinae</taxon>
        <taxon>Heterodera</taxon>
    </lineage>
</organism>
<reference evidence="1 2" key="1">
    <citation type="submission" date="2024-10" db="EMBL/GenBank/DDBJ databases">
        <authorList>
            <person name="Kim D."/>
        </authorList>
    </citation>
    <scope>NUCLEOTIDE SEQUENCE [LARGE SCALE GENOMIC DNA]</scope>
    <source>
        <strain evidence="1">BH-2024</strain>
    </source>
</reference>
<protein>
    <submittedName>
        <fullName evidence="1">Uncharacterized protein</fullName>
    </submittedName>
</protein>
<proteinExistence type="predicted"/>
<dbReference type="AlphaFoldDB" id="A0ABD2MFS0"/>
<comment type="caution">
    <text evidence="1">The sequence shown here is derived from an EMBL/GenBank/DDBJ whole genome shotgun (WGS) entry which is preliminary data.</text>
</comment>
<accession>A0ABD2MFS0</accession>
<gene>
    <name evidence="1" type="ORF">niasHT_003004</name>
</gene>